<evidence type="ECO:0000313" key="2">
    <source>
        <dbReference type="Proteomes" id="UP001412067"/>
    </source>
</evidence>
<keyword evidence="2" id="KW-1185">Reference proteome</keyword>
<dbReference type="EMBL" id="JBBWWR010000013">
    <property type="protein sequence ID" value="KAK8955142.1"/>
    <property type="molecule type" value="Genomic_DNA"/>
</dbReference>
<dbReference type="Proteomes" id="UP001412067">
    <property type="component" value="Unassembled WGS sequence"/>
</dbReference>
<organism evidence="1 2">
    <name type="scientific">Platanthera guangdongensis</name>
    <dbReference type="NCBI Taxonomy" id="2320717"/>
    <lineage>
        <taxon>Eukaryota</taxon>
        <taxon>Viridiplantae</taxon>
        <taxon>Streptophyta</taxon>
        <taxon>Embryophyta</taxon>
        <taxon>Tracheophyta</taxon>
        <taxon>Spermatophyta</taxon>
        <taxon>Magnoliopsida</taxon>
        <taxon>Liliopsida</taxon>
        <taxon>Asparagales</taxon>
        <taxon>Orchidaceae</taxon>
        <taxon>Orchidoideae</taxon>
        <taxon>Orchideae</taxon>
        <taxon>Orchidinae</taxon>
        <taxon>Platanthera</taxon>
    </lineage>
</organism>
<proteinExistence type="predicted"/>
<sequence>MRPAAVLLNKGFSLSLKSMSGEQIPASWDAFIHSFFSFELLPTSDFRQTFENQRAFALLILHCKAVNFCYTEFL</sequence>
<name>A0ABR2LY33_9ASPA</name>
<protein>
    <submittedName>
        <fullName evidence="1">Uncharacterized protein</fullName>
    </submittedName>
</protein>
<evidence type="ECO:0000313" key="1">
    <source>
        <dbReference type="EMBL" id="KAK8955142.1"/>
    </source>
</evidence>
<gene>
    <name evidence="1" type="ORF">KSP40_PGU007966</name>
</gene>
<reference evidence="1 2" key="1">
    <citation type="journal article" date="2022" name="Nat. Plants">
        <title>Genomes of leafy and leafless Platanthera orchids illuminate the evolution of mycoheterotrophy.</title>
        <authorList>
            <person name="Li M.H."/>
            <person name="Liu K.W."/>
            <person name="Li Z."/>
            <person name="Lu H.C."/>
            <person name="Ye Q.L."/>
            <person name="Zhang D."/>
            <person name="Wang J.Y."/>
            <person name="Li Y.F."/>
            <person name="Zhong Z.M."/>
            <person name="Liu X."/>
            <person name="Yu X."/>
            <person name="Liu D.K."/>
            <person name="Tu X.D."/>
            <person name="Liu B."/>
            <person name="Hao Y."/>
            <person name="Liao X.Y."/>
            <person name="Jiang Y.T."/>
            <person name="Sun W.H."/>
            <person name="Chen J."/>
            <person name="Chen Y.Q."/>
            <person name="Ai Y."/>
            <person name="Zhai J.W."/>
            <person name="Wu S.S."/>
            <person name="Zhou Z."/>
            <person name="Hsiao Y.Y."/>
            <person name="Wu W.L."/>
            <person name="Chen Y.Y."/>
            <person name="Lin Y.F."/>
            <person name="Hsu J.L."/>
            <person name="Li C.Y."/>
            <person name="Wang Z.W."/>
            <person name="Zhao X."/>
            <person name="Zhong W.Y."/>
            <person name="Ma X.K."/>
            <person name="Ma L."/>
            <person name="Huang J."/>
            <person name="Chen G.Z."/>
            <person name="Huang M.Z."/>
            <person name="Huang L."/>
            <person name="Peng D.H."/>
            <person name="Luo Y.B."/>
            <person name="Zou S.Q."/>
            <person name="Chen S.P."/>
            <person name="Lan S."/>
            <person name="Tsai W.C."/>
            <person name="Van de Peer Y."/>
            <person name="Liu Z.J."/>
        </authorList>
    </citation>
    <scope>NUCLEOTIDE SEQUENCE [LARGE SCALE GENOMIC DNA]</scope>
    <source>
        <strain evidence="1">Lor288</strain>
    </source>
</reference>
<accession>A0ABR2LY33</accession>
<comment type="caution">
    <text evidence="1">The sequence shown here is derived from an EMBL/GenBank/DDBJ whole genome shotgun (WGS) entry which is preliminary data.</text>
</comment>